<dbReference type="Proteomes" id="UP000298218">
    <property type="component" value="Unassembled WGS sequence"/>
</dbReference>
<sequence length="186" mass="20512">MSYQSVIEQLRTSTDRQVMEAYRRYGLGLITEAQFVQLAAAVIAEANNSAVTVADVALSAELTRLSGIAHAPLGILPFSGDQRRLEKGVRTLLDEVAVTGDITERLTRFARTEPLTAANNAYSTAVTGSPSVEGWVRQMDGDPCQLCQWWWRGGRVWPKSHRMAHHKGCSCTQRVVTVDRVKAVAR</sequence>
<gene>
    <name evidence="1" type="ORF">E3T53_05550</name>
</gene>
<evidence type="ECO:0000313" key="1">
    <source>
        <dbReference type="EMBL" id="TFD80538.1"/>
    </source>
</evidence>
<dbReference type="RefSeq" id="WP_134574400.1">
    <property type="nucleotide sequence ID" value="NZ_SOHQ01000015.1"/>
</dbReference>
<dbReference type="EMBL" id="SOHQ01000015">
    <property type="protein sequence ID" value="TFD80538.1"/>
    <property type="molecule type" value="Genomic_DNA"/>
</dbReference>
<dbReference type="AlphaFoldDB" id="A0A4Y8KUB9"/>
<evidence type="ECO:0008006" key="3">
    <source>
        <dbReference type="Google" id="ProtNLM"/>
    </source>
</evidence>
<organism evidence="1 2">
    <name type="scientific">Cryobacterium psychrophilum</name>
    <dbReference type="NCBI Taxonomy" id="41988"/>
    <lineage>
        <taxon>Bacteria</taxon>
        <taxon>Bacillati</taxon>
        <taxon>Actinomycetota</taxon>
        <taxon>Actinomycetes</taxon>
        <taxon>Micrococcales</taxon>
        <taxon>Microbacteriaceae</taxon>
        <taxon>Cryobacterium</taxon>
    </lineage>
</organism>
<keyword evidence="2" id="KW-1185">Reference proteome</keyword>
<evidence type="ECO:0000313" key="2">
    <source>
        <dbReference type="Proteomes" id="UP000298218"/>
    </source>
</evidence>
<comment type="caution">
    <text evidence="1">The sequence shown here is derived from an EMBL/GenBank/DDBJ whole genome shotgun (WGS) entry which is preliminary data.</text>
</comment>
<name>A0A4Y8KUB9_9MICO</name>
<proteinExistence type="predicted"/>
<protein>
    <recommendedName>
        <fullName evidence="3">Phage head morphogenesis domain-containing protein</fullName>
    </recommendedName>
</protein>
<reference evidence="1 2" key="1">
    <citation type="submission" date="2019-03" db="EMBL/GenBank/DDBJ databases">
        <title>Genomics of glacier-inhabiting Cryobacterium strains.</title>
        <authorList>
            <person name="Liu Q."/>
            <person name="Xin Y.-H."/>
        </authorList>
    </citation>
    <scope>NUCLEOTIDE SEQUENCE [LARGE SCALE GENOMIC DNA]</scope>
    <source>
        <strain evidence="1 2">CGMCC 1.4292</strain>
    </source>
</reference>
<accession>A0A4Y8KUB9</accession>